<accession>A0ABY7WCX9</accession>
<reference evidence="1 2" key="1">
    <citation type="submission" date="2023-02" db="EMBL/GenBank/DDBJ databases">
        <authorList>
            <person name="Liu G."/>
        </authorList>
    </citation>
    <scope>NUCLEOTIDE SEQUENCE [LARGE SCALE GENOMIC DNA]</scope>
    <source>
        <strain evidence="1 2">DSM 23008</strain>
    </source>
</reference>
<protein>
    <submittedName>
        <fullName evidence="1">Uncharacterized protein</fullName>
    </submittedName>
</protein>
<dbReference type="EMBL" id="CP117834">
    <property type="protein sequence ID" value="WDF05489.1"/>
    <property type="molecule type" value="Genomic_DNA"/>
</dbReference>
<gene>
    <name evidence="1" type="ORF">PQ477_08620</name>
</gene>
<dbReference type="Proteomes" id="UP001215143">
    <property type="component" value="Chromosome"/>
</dbReference>
<dbReference type="RefSeq" id="WP_274273355.1">
    <property type="nucleotide sequence ID" value="NZ_CP117834.1"/>
</dbReference>
<proteinExistence type="predicted"/>
<sequence>MSNTNSREHIEHIIRIIDFLQNGKGVINKKDNHSDYQNGMYTPEDILGHIKYNAEQALKELNK</sequence>
<name>A0ABY7WCX9_9BACI</name>
<evidence type="ECO:0000313" key="2">
    <source>
        <dbReference type="Proteomes" id="UP001215143"/>
    </source>
</evidence>
<evidence type="ECO:0000313" key="1">
    <source>
        <dbReference type="EMBL" id="WDF05489.1"/>
    </source>
</evidence>
<keyword evidence="2" id="KW-1185">Reference proteome</keyword>
<organism evidence="1 2">
    <name type="scientific">Shouchella hunanensis</name>
    <dbReference type="NCBI Taxonomy" id="766894"/>
    <lineage>
        <taxon>Bacteria</taxon>
        <taxon>Bacillati</taxon>
        <taxon>Bacillota</taxon>
        <taxon>Bacilli</taxon>
        <taxon>Bacillales</taxon>
        <taxon>Bacillaceae</taxon>
        <taxon>Shouchella</taxon>
    </lineage>
</organism>